<protein>
    <recommendedName>
        <fullName evidence="3">DNA-directed DNA polymerase</fullName>
    </recommendedName>
</protein>
<evidence type="ECO:0000313" key="2">
    <source>
        <dbReference type="Proteomes" id="UP000078541"/>
    </source>
</evidence>
<organism evidence="1 2">
    <name type="scientific">Trachymyrmex septentrionalis</name>
    <dbReference type="NCBI Taxonomy" id="34720"/>
    <lineage>
        <taxon>Eukaryota</taxon>
        <taxon>Metazoa</taxon>
        <taxon>Ecdysozoa</taxon>
        <taxon>Arthropoda</taxon>
        <taxon>Hexapoda</taxon>
        <taxon>Insecta</taxon>
        <taxon>Pterygota</taxon>
        <taxon>Neoptera</taxon>
        <taxon>Endopterygota</taxon>
        <taxon>Hymenoptera</taxon>
        <taxon>Apocrita</taxon>
        <taxon>Aculeata</taxon>
        <taxon>Formicoidea</taxon>
        <taxon>Formicidae</taxon>
        <taxon>Myrmicinae</taxon>
        <taxon>Trachymyrmex</taxon>
    </lineage>
</organism>
<dbReference type="PANTHER" id="PTHR31511">
    <property type="entry name" value="PROTEIN CBG23764"/>
    <property type="match status" value="1"/>
</dbReference>
<dbReference type="STRING" id="34720.A0A151JXA1"/>
<reference evidence="1 2" key="1">
    <citation type="submission" date="2016-03" db="EMBL/GenBank/DDBJ databases">
        <title>Trachymyrmex septentrionalis WGS genome.</title>
        <authorList>
            <person name="Nygaard S."/>
            <person name="Hu H."/>
            <person name="Boomsma J."/>
            <person name="Zhang G."/>
        </authorList>
    </citation>
    <scope>NUCLEOTIDE SEQUENCE [LARGE SCALE GENOMIC DNA]</scope>
    <source>
        <strain evidence="1">Tsep2-gDNA-1</strain>
        <tissue evidence="1">Whole body</tissue>
    </source>
</reference>
<dbReference type="AlphaFoldDB" id="A0A151JXA1"/>
<gene>
    <name evidence="1" type="ORF">ALC56_06305</name>
</gene>
<accession>A0A151JXA1</accession>
<keyword evidence="2" id="KW-1185">Reference proteome</keyword>
<evidence type="ECO:0008006" key="3">
    <source>
        <dbReference type="Google" id="ProtNLM"/>
    </source>
</evidence>
<dbReference type="Proteomes" id="UP000078541">
    <property type="component" value="Unassembled WGS sequence"/>
</dbReference>
<proteinExistence type="predicted"/>
<dbReference type="PANTHER" id="PTHR31511:SF12">
    <property type="entry name" value="RHO TERMINATION FACTOR N-TERMINAL DOMAIN-CONTAINING PROTEIN"/>
    <property type="match status" value="1"/>
</dbReference>
<evidence type="ECO:0000313" key="1">
    <source>
        <dbReference type="EMBL" id="KYN39318.1"/>
    </source>
</evidence>
<name>A0A151JXA1_9HYME</name>
<sequence length="323" mass="37893">MKNHERVERELKQCGQIAILMECFAWLQRCDECNERLEELYAAFESRILTGAVINVDYIEPRRFLEDARKIVLERVRDAVERHGSAKVNAGIEFPMILKDISKFERLNAVSINVCVYTASRINKFLYMKDPRNDGVGHFTWIKNLLRLVRSQITRNKNKKFFCDRCVHYFSTNEKLQLHVLDCRKINDCVIRLPSLNEKWLEFGNHCNKERVPFIVYADLECVIPIVFHNLSGYDAHFIIKEIATAYEEHVDVLSKNGHLSIDVIELNTNFRTFEKNLYELMNNAVVYTISESKIALSPYDDKRYVVPNSTKTLPWGHWRIPS</sequence>
<dbReference type="EMBL" id="KQ981612">
    <property type="protein sequence ID" value="KYN39318.1"/>
    <property type="molecule type" value="Genomic_DNA"/>
</dbReference>